<dbReference type="Proteomes" id="UP001152795">
    <property type="component" value="Unassembled WGS sequence"/>
</dbReference>
<dbReference type="AlphaFoldDB" id="A0A7D9DGW2"/>
<keyword evidence="6" id="KW-1185">Reference proteome</keyword>
<sequence length="751" mass="85356">MSTASPRSLLFLTVDYITRNYKQLCEVQKDLEISNVLNINHISLFGFKNYYCLPSNICELLLQRFFFHHDNSLPLDFLTLFTDADRCPLKRFSMGNVYHKFFYDSYLLIILEMIIKCQNLLELDVGPLYNHILLDTDFSTSNCATTLKKLTTFGVVPGYTLTFWVARYEPFTDSNFIRNFGNLKHLSLDNCRNITDNDVALLASGMKHLESLDLSSTCVSETHVFDQLTTKLKVLIIHNTPLVDHNLTDLLEFSNLRHLDISRTFDDMHDTNVELSKFFTSEKSLPLLTSLDVSGAGTLENEALQSFLHKHRKLCFLGLLDVNHMLKKTVLANVEVTGEDSLTQVLACLSHYRNRPLYLTKAFKELYNLSCTDNLKDDVELRKRIIELVLDIMRKYMDKDKEDLQTAASACLYNYVRYDTANGSNSLHVSILSDLVAVVTQVLQKFSNEMQIQRNCLIVLYNKYILSAANFNAYLLSDLFFKATMLIPEGNVPAIALDMCAYLSSRISVEETLKLGTSRNIEKLLSIIRTQVDTAAVNQLLLCSLRVLWNLTDEAPGTCRMVIDNGGLPLVFRALQKFDDKNEVLTKLLGVMNNLAEVVGIRLTLICNELVSTLRKYLDMNYAMDVSYFAAGTLCNLILDWPDELTLDCGSQSDLLLSVGSAVNRWKKVETVMVGYRTFKSFLPLLRSPYPDVQLWAIWAIHHVCSQKVERYGQLCSDEGVVDILKVRATSDIRSDVKDLAVQALDVILKP</sequence>
<dbReference type="PANTHER" id="PTHR12904:SF23">
    <property type="entry name" value="PROTEIN ZER-1 HOMOLOG"/>
    <property type="match status" value="1"/>
</dbReference>
<accession>A0A7D9DGW2</accession>
<dbReference type="InterPro" id="IPR016024">
    <property type="entry name" value="ARM-type_fold"/>
</dbReference>
<organism evidence="5 6">
    <name type="scientific">Paramuricea clavata</name>
    <name type="common">Red gorgonian</name>
    <name type="synonym">Violescent sea-whip</name>
    <dbReference type="NCBI Taxonomy" id="317549"/>
    <lineage>
        <taxon>Eukaryota</taxon>
        <taxon>Metazoa</taxon>
        <taxon>Cnidaria</taxon>
        <taxon>Anthozoa</taxon>
        <taxon>Octocorallia</taxon>
        <taxon>Malacalcyonacea</taxon>
        <taxon>Plexauridae</taxon>
        <taxon>Paramuricea</taxon>
    </lineage>
</organism>
<dbReference type="InterPro" id="IPR000225">
    <property type="entry name" value="Armadillo"/>
</dbReference>
<evidence type="ECO:0000256" key="2">
    <source>
        <dbReference type="ARBA" id="ARBA00022786"/>
    </source>
</evidence>
<dbReference type="Pfam" id="PF22964">
    <property type="entry name" value="ZER1-like_2nd"/>
    <property type="match status" value="1"/>
</dbReference>
<dbReference type="InterPro" id="IPR055142">
    <property type="entry name" value="ZER1-like_C"/>
</dbReference>
<dbReference type="SUPFAM" id="SSF48371">
    <property type="entry name" value="ARM repeat"/>
    <property type="match status" value="1"/>
</dbReference>
<feature type="domain" description="Zer-1-like leucine-rich repeats region" evidence="4">
    <location>
        <begin position="204"/>
        <end position="302"/>
    </location>
</feature>
<feature type="domain" description="Protein zer-1 homolog-like C-terminal" evidence="3">
    <location>
        <begin position="398"/>
        <end position="748"/>
    </location>
</feature>
<keyword evidence="2" id="KW-0833">Ubl conjugation pathway</keyword>
<reference evidence="5" key="1">
    <citation type="submission" date="2020-04" db="EMBL/GenBank/DDBJ databases">
        <authorList>
            <person name="Alioto T."/>
            <person name="Alioto T."/>
            <person name="Gomez Garrido J."/>
        </authorList>
    </citation>
    <scope>NUCLEOTIDE SEQUENCE</scope>
    <source>
        <strain evidence="5">A484AB</strain>
    </source>
</reference>
<dbReference type="PANTHER" id="PTHR12904">
    <property type="match status" value="1"/>
</dbReference>
<evidence type="ECO:0000259" key="4">
    <source>
        <dbReference type="Pfam" id="PF25013"/>
    </source>
</evidence>
<dbReference type="Pfam" id="PF25013">
    <property type="entry name" value="LRR_Zer-1"/>
    <property type="match status" value="1"/>
</dbReference>
<dbReference type="InterPro" id="IPR006553">
    <property type="entry name" value="Leu-rich_rpt_Cys-con_subtyp"/>
</dbReference>
<dbReference type="InterPro" id="IPR056845">
    <property type="entry name" value="LRR_Zer-1"/>
</dbReference>
<dbReference type="InterPro" id="IPR032675">
    <property type="entry name" value="LRR_dom_sf"/>
</dbReference>
<dbReference type="SUPFAM" id="SSF52047">
    <property type="entry name" value="RNI-like"/>
    <property type="match status" value="1"/>
</dbReference>
<protein>
    <submittedName>
        <fullName evidence="5">Zyg-11 homolog B</fullName>
    </submittedName>
</protein>
<dbReference type="InterPro" id="IPR011989">
    <property type="entry name" value="ARM-like"/>
</dbReference>
<dbReference type="EMBL" id="CACRXK020000796">
    <property type="protein sequence ID" value="CAB3984872.1"/>
    <property type="molecule type" value="Genomic_DNA"/>
</dbReference>
<keyword evidence="1" id="KW-0433">Leucine-rich repeat</keyword>
<evidence type="ECO:0000313" key="5">
    <source>
        <dbReference type="EMBL" id="CAB3984872.1"/>
    </source>
</evidence>
<proteinExistence type="predicted"/>
<dbReference type="Gene3D" id="3.80.10.10">
    <property type="entry name" value="Ribonuclease Inhibitor"/>
    <property type="match status" value="1"/>
</dbReference>
<dbReference type="PROSITE" id="PS50176">
    <property type="entry name" value="ARM_REPEAT"/>
    <property type="match status" value="1"/>
</dbReference>
<gene>
    <name evidence="5" type="ORF">PACLA_8A029749</name>
</gene>
<evidence type="ECO:0000313" key="6">
    <source>
        <dbReference type="Proteomes" id="UP001152795"/>
    </source>
</evidence>
<name>A0A7D9DGW2_PARCT</name>
<evidence type="ECO:0000259" key="3">
    <source>
        <dbReference type="Pfam" id="PF22964"/>
    </source>
</evidence>
<dbReference type="Gene3D" id="1.25.10.10">
    <property type="entry name" value="Leucine-rich Repeat Variant"/>
    <property type="match status" value="1"/>
</dbReference>
<dbReference type="SMART" id="SM00367">
    <property type="entry name" value="LRR_CC"/>
    <property type="match status" value="2"/>
</dbReference>
<dbReference type="InterPro" id="IPR051341">
    <property type="entry name" value="Zyg-11_UBL_adapter"/>
</dbReference>
<dbReference type="GO" id="GO:0031462">
    <property type="term" value="C:Cul2-RING ubiquitin ligase complex"/>
    <property type="evidence" value="ECO:0007669"/>
    <property type="project" value="TreeGrafter"/>
</dbReference>
<dbReference type="OrthoDB" id="5783533at2759"/>
<evidence type="ECO:0000256" key="1">
    <source>
        <dbReference type="ARBA" id="ARBA00022614"/>
    </source>
</evidence>
<comment type="caution">
    <text evidence="5">The sequence shown here is derived from an EMBL/GenBank/DDBJ whole genome shotgun (WGS) entry which is preliminary data.</text>
</comment>